<accession>A0A1H1N1Z7</accession>
<dbReference type="STRING" id="1250231.SAMN04488552_1546"/>
<sequence>MFKKFAWLEWKSFLRSASFGKSLGLKILMVFLALYFSAMFLFFGVALFPLLKELFPGKDPLVIVNNFALVYFTFELIFRFVLQSLPVMDIKPLMVLPFKKTKVVNFVLVKSLFSFYNFLPLLLIIPFGLFCILKEGYSTSGMIGWMVAMYATTLCMNFFNFIIKKRFTENLKALIPIVAVGVIIALLDYLDLFDLTGYFGQLLNYLVLNPYLAVVPLVLLFILYFWNHQNLKGKFYLDADLKGKSKAANTREFGWTKRFGSIAPFLQQDLKLIWRNKRPKTTIYLSFIFLAYGLIFYPNDTYQDMPAFFVFVGIFITGIFMINFGQFIPSWDASYYSMIMAQNIPMRQYLASKMGLITVSVVILAILSTPYVYFGWNILLLNLACALYNMGVNIPLLLYSGSFNKKRIDLDKSPFMNYQGTGASQWLVGLPLVLIPIFFFWILNKFISYEVAVGFLAGLGVIGLILRPALLTYLAQRYRRRKYVMLQGFKQKGD</sequence>
<feature type="transmembrane region" description="Helical" evidence="1">
    <location>
        <begin position="281"/>
        <end position="299"/>
    </location>
</feature>
<dbReference type="InterPro" id="IPR043742">
    <property type="entry name" value="DUF5687"/>
</dbReference>
<dbReference type="Proteomes" id="UP000198858">
    <property type="component" value="Chromosome I"/>
</dbReference>
<feature type="transmembrane region" description="Helical" evidence="1">
    <location>
        <begin position="349"/>
        <end position="373"/>
    </location>
</feature>
<evidence type="ECO:0000313" key="3">
    <source>
        <dbReference type="Proteomes" id="UP000198858"/>
    </source>
</evidence>
<dbReference type="Pfam" id="PF18940">
    <property type="entry name" value="DUF5687"/>
    <property type="match status" value="1"/>
</dbReference>
<dbReference type="AlphaFoldDB" id="A0A1H1N1Z7"/>
<dbReference type="RefSeq" id="WP_089661929.1">
    <property type="nucleotide sequence ID" value="NZ_LT629745.1"/>
</dbReference>
<protein>
    <recommendedName>
        <fullName evidence="4">ABC-2 type transport system permease protein</fullName>
    </recommendedName>
</protein>
<feature type="transmembrane region" description="Helical" evidence="1">
    <location>
        <begin position="379"/>
        <end position="399"/>
    </location>
</feature>
<feature type="transmembrane region" description="Helical" evidence="1">
    <location>
        <begin position="173"/>
        <end position="190"/>
    </location>
</feature>
<feature type="transmembrane region" description="Helical" evidence="1">
    <location>
        <begin position="63"/>
        <end position="82"/>
    </location>
</feature>
<dbReference type="EMBL" id="LT629745">
    <property type="protein sequence ID" value="SDR92937.1"/>
    <property type="molecule type" value="Genomic_DNA"/>
</dbReference>
<evidence type="ECO:0000313" key="2">
    <source>
        <dbReference type="EMBL" id="SDR92937.1"/>
    </source>
</evidence>
<feature type="transmembrane region" description="Helical" evidence="1">
    <location>
        <begin position="455"/>
        <end position="475"/>
    </location>
</feature>
<gene>
    <name evidence="2" type="ORF">SAMN04488552_1546</name>
</gene>
<feature type="transmembrane region" description="Helical" evidence="1">
    <location>
        <begin position="103"/>
        <end position="130"/>
    </location>
</feature>
<name>A0A1H1N1Z7_9FLAO</name>
<keyword evidence="1" id="KW-0472">Membrane</keyword>
<keyword evidence="1" id="KW-1133">Transmembrane helix</keyword>
<evidence type="ECO:0000256" key="1">
    <source>
        <dbReference type="SAM" id="Phobius"/>
    </source>
</evidence>
<feature type="transmembrane region" description="Helical" evidence="1">
    <location>
        <begin position="27"/>
        <end position="51"/>
    </location>
</feature>
<feature type="transmembrane region" description="Helical" evidence="1">
    <location>
        <begin position="202"/>
        <end position="226"/>
    </location>
</feature>
<feature type="transmembrane region" description="Helical" evidence="1">
    <location>
        <begin position="420"/>
        <end position="443"/>
    </location>
</feature>
<keyword evidence="3" id="KW-1185">Reference proteome</keyword>
<keyword evidence="1" id="KW-0812">Transmembrane</keyword>
<feature type="transmembrane region" description="Helical" evidence="1">
    <location>
        <begin position="142"/>
        <end position="161"/>
    </location>
</feature>
<evidence type="ECO:0008006" key="4">
    <source>
        <dbReference type="Google" id="ProtNLM"/>
    </source>
</evidence>
<feature type="transmembrane region" description="Helical" evidence="1">
    <location>
        <begin position="305"/>
        <end position="328"/>
    </location>
</feature>
<reference evidence="2 3" key="1">
    <citation type="submission" date="2016-10" db="EMBL/GenBank/DDBJ databases">
        <authorList>
            <person name="Varghese N."/>
            <person name="Submissions S."/>
        </authorList>
    </citation>
    <scope>NUCLEOTIDE SEQUENCE [LARGE SCALE GENOMIC DNA]</scope>
    <source>
        <strain evidence="2 3">Mar_2010_102</strain>
    </source>
</reference>
<proteinExistence type="predicted"/>
<organism evidence="2 3">
    <name type="scientific">Christiangramia echinicola</name>
    <dbReference type="NCBI Taxonomy" id="279359"/>
    <lineage>
        <taxon>Bacteria</taxon>
        <taxon>Pseudomonadati</taxon>
        <taxon>Bacteroidota</taxon>
        <taxon>Flavobacteriia</taxon>
        <taxon>Flavobacteriales</taxon>
        <taxon>Flavobacteriaceae</taxon>
        <taxon>Christiangramia</taxon>
    </lineage>
</organism>